<reference evidence="1 2" key="1">
    <citation type="journal article" date="2020" name="Phytopathology">
        <title>Genome Sequence Resources of Colletotrichum truncatum, C. plurivorum, C. musicola, and C. sojae: Four Species Pathogenic to Soybean (Glycine max).</title>
        <authorList>
            <person name="Rogerio F."/>
            <person name="Boufleur T.R."/>
            <person name="Ciampi-Guillardi M."/>
            <person name="Sukno S.A."/>
            <person name="Thon M.R."/>
            <person name="Massola Junior N.S."/>
            <person name="Baroncelli R."/>
        </authorList>
    </citation>
    <scope>NUCLEOTIDE SEQUENCE [LARGE SCALE GENOMIC DNA]</scope>
    <source>
        <strain evidence="1 2">CMES1059</strain>
    </source>
</reference>
<gene>
    <name evidence="1" type="ORF">CTRU02_210127</name>
</gene>
<keyword evidence="2" id="KW-1185">Reference proteome</keyword>
<comment type="caution">
    <text evidence="1">The sequence shown here is derived from an EMBL/GenBank/DDBJ whole genome shotgun (WGS) entry which is preliminary data.</text>
</comment>
<name>A0ACC3YUB3_COLTU</name>
<dbReference type="EMBL" id="VUJX02000006">
    <property type="protein sequence ID" value="KAL0935536.1"/>
    <property type="molecule type" value="Genomic_DNA"/>
</dbReference>
<accession>A0ACC3YUB3</accession>
<organism evidence="1 2">
    <name type="scientific">Colletotrichum truncatum</name>
    <name type="common">Anthracnose fungus</name>
    <name type="synonym">Colletotrichum capsici</name>
    <dbReference type="NCBI Taxonomy" id="5467"/>
    <lineage>
        <taxon>Eukaryota</taxon>
        <taxon>Fungi</taxon>
        <taxon>Dikarya</taxon>
        <taxon>Ascomycota</taxon>
        <taxon>Pezizomycotina</taxon>
        <taxon>Sordariomycetes</taxon>
        <taxon>Hypocreomycetidae</taxon>
        <taxon>Glomerellales</taxon>
        <taxon>Glomerellaceae</taxon>
        <taxon>Colletotrichum</taxon>
        <taxon>Colletotrichum truncatum species complex</taxon>
    </lineage>
</organism>
<proteinExistence type="predicted"/>
<sequence length="759" mass="83822">MASTSPPPASTSRSTPEQPRVPPVARWGAACAPCATAKAKCLRSNTNPNSKCDRCERLIKNCTKQVHKPRKKRQSKPSKATQIEERLDRLVSSLRVSGNLSAISNHLDGNQPGPSSRRPNLVPNHSTTLPPSHPSFLTQTGSSMWEPASQIDTGPVHIPETYNCFVPPTCICRTEPGEAPGPPDTDENLLAIYREQMTPNFPFVVVPEGVSASSLAAMRPFLMASIRMVASFSSPKSMRGQMYRLLNRIADHMLLRSERSLDLLSGLVVILGWYHHHCIAHAQLNKLISLAACLVGELGLKRSPSLPERTRLMVMRPSELRERTNEERRLLLAVWYLSSSISLDIQQIDPMRFSSYVQQCLRELEEFRELESDMHLVYIVRIQRLAERISQIRGNEDGDEETPIPKAPISAYASSFQAELDKLQDQMPQSLQDNYFLKVRMATARLRLYEPPTIDADLLASLSKSLTSLSSSYSSALDIFYQANAALKAWFEVWLAIPVPAFSTMPLTLASHMIFAVVMMSRWAWLAASNNSTAQEPAVPVDPSAGDPNVALAAMEAAIGPNTPVSSSTPSTTSKATPTWDPPIPDKNLPRVLADIRAQLSRQPELMLNVSDILHKVADQLEEVDATMARVSVEDGPWRGNIWTLGATKVRIAQLRQKRWLDLVSGGLEQHDGDEEDETDEQGGLGEIDMEESIAAGLPTMGPWEYDTTWGPSIYDIMDPSMYIDGMGVTSGDWASAGLVGMAPMEQLQGMQGHESSYM</sequence>
<dbReference type="Proteomes" id="UP000805649">
    <property type="component" value="Unassembled WGS sequence"/>
</dbReference>
<evidence type="ECO:0000313" key="2">
    <source>
        <dbReference type="Proteomes" id="UP000805649"/>
    </source>
</evidence>
<evidence type="ECO:0000313" key="1">
    <source>
        <dbReference type="EMBL" id="KAL0935536.1"/>
    </source>
</evidence>
<protein>
    <submittedName>
        <fullName evidence="1">C6 transcription factor</fullName>
    </submittedName>
</protein>